<dbReference type="OrthoDB" id="9772594at2"/>
<dbReference type="InterPro" id="IPR028348">
    <property type="entry name" value="FAD-binding_protein"/>
</dbReference>
<protein>
    <submittedName>
        <fullName evidence="2">Uncharacterized conserved protein</fullName>
    </submittedName>
</protein>
<dbReference type="Gene3D" id="3.50.50.60">
    <property type="entry name" value="FAD/NAD(P)-binding domain"/>
    <property type="match status" value="2"/>
</dbReference>
<dbReference type="Pfam" id="PF21688">
    <property type="entry name" value="FAD-depend_C"/>
    <property type="match status" value="1"/>
</dbReference>
<dbReference type="GeneID" id="96229867"/>
<feature type="domain" description="FAD-dependent protein C-terminal" evidence="1">
    <location>
        <begin position="293"/>
        <end position="486"/>
    </location>
</feature>
<evidence type="ECO:0000313" key="2">
    <source>
        <dbReference type="EMBL" id="CUQ01959.1"/>
    </source>
</evidence>
<dbReference type="STRING" id="88431.ERS852423_02042"/>
<dbReference type="InterPro" id="IPR036188">
    <property type="entry name" value="FAD/NAD-bd_sf"/>
</dbReference>
<evidence type="ECO:0000259" key="1">
    <source>
        <dbReference type="Pfam" id="PF21688"/>
    </source>
</evidence>
<reference evidence="2 3" key="1">
    <citation type="submission" date="2015-09" db="EMBL/GenBank/DDBJ databases">
        <authorList>
            <consortium name="Pathogen Informatics"/>
        </authorList>
    </citation>
    <scope>NUCLEOTIDE SEQUENCE [LARGE SCALE GENOMIC DNA]</scope>
    <source>
        <strain evidence="2 3">2789STDY5834914</strain>
    </source>
</reference>
<dbReference type="AlphaFoldDB" id="A0A174T554"/>
<sequence length="543" mass="60714">MIRINQMKLNIEHTSDDFERKILKTLCIKKEELQGFQIRKQSIDARKKPVLYYVYSVDVQVRDEAKVKKTVKNNQIQFQVKPDSYHFEVKGTKELTHRPVIIGTGPAGLFCGYMLATHGYQPILLERGADVDQRTKDVEAFWENGRLNLSSNVQFGEGGAGTFSDGKLNTLVKDKFGRNHEVLRIFAEHGAPESITYESKPHIGTDVLSAVVKEMRKYICAHGGEVRFHSQVTDIQTHSDNGQKILRKLKIYDSQKKETYLLDTDLAVFAIGHSARDTFSMLYQHGLPMQPKAFAVGVRIEHPQEMINQDQYGKNYPSFLPAAPYKLTANLDNGRGVYTFCMCPGGYVVNASSEEHRLAVNGMSYSRRDSQNANTAVIVTVSPDDFESDHPLAGVEFQRKLEEAAYLEGNGKVPVQLFGDFCENRPSVQLGRVTPHIKGMYQLANVRNIFPEFIAESLTEGIQIFDHKLPGYARCDAVISGVESRTSSPVRLIRDQSLQSEIRGIYPCGEGAGYAGGITSAAMDGIKAAEMIASVYHPFKIES</sequence>
<dbReference type="Gene3D" id="3.30.70.2700">
    <property type="match status" value="1"/>
</dbReference>
<dbReference type="PANTHER" id="PTHR42842">
    <property type="entry name" value="FAD/NAD(P)-BINDING OXIDOREDUCTASE"/>
    <property type="match status" value="1"/>
</dbReference>
<proteinExistence type="predicted"/>
<dbReference type="SUPFAM" id="SSF51905">
    <property type="entry name" value="FAD/NAD(P)-binding domain"/>
    <property type="match status" value="1"/>
</dbReference>
<accession>A0A174T554</accession>
<organism evidence="2 3">
    <name type="scientific">Dorea longicatena</name>
    <dbReference type="NCBI Taxonomy" id="88431"/>
    <lineage>
        <taxon>Bacteria</taxon>
        <taxon>Bacillati</taxon>
        <taxon>Bacillota</taxon>
        <taxon>Clostridia</taxon>
        <taxon>Lachnospirales</taxon>
        <taxon>Lachnospiraceae</taxon>
        <taxon>Dorea</taxon>
    </lineage>
</organism>
<name>A0A174T554_9FIRM</name>
<gene>
    <name evidence="2" type="ORF">ERS852526_02590</name>
</gene>
<dbReference type="Proteomes" id="UP000095485">
    <property type="component" value="Unassembled WGS sequence"/>
</dbReference>
<dbReference type="PANTHER" id="PTHR42842:SF3">
    <property type="entry name" value="FAD_NAD(P)-BINDING OXIDOREDUCTASE FAMILY PROTEIN"/>
    <property type="match status" value="1"/>
</dbReference>
<dbReference type="InterPro" id="IPR049516">
    <property type="entry name" value="FAD-depend_C"/>
</dbReference>
<dbReference type="PIRSF" id="PIRSF038984">
    <property type="entry name" value="FAD_binding_protein"/>
    <property type="match status" value="1"/>
</dbReference>
<dbReference type="RefSeq" id="WP_055284241.1">
    <property type="nucleotide sequence ID" value="NZ_CZAY01000021.1"/>
</dbReference>
<dbReference type="EMBL" id="CZAY01000021">
    <property type="protein sequence ID" value="CUQ01959.1"/>
    <property type="molecule type" value="Genomic_DNA"/>
</dbReference>
<evidence type="ECO:0000313" key="3">
    <source>
        <dbReference type="Proteomes" id="UP000095485"/>
    </source>
</evidence>